<dbReference type="InterPro" id="IPR008523">
    <property type="entry name" value="DUF805"/>
</dbReference>
<name>A0ABN1YPY0_9MICO</name>
<dbReference type="Proteomes" id="UP001501266">
    <property type="component" value="Unassembled WGS sequence"/>
</dbReference>
<proteinExistence type="predicted"/>
<gene>
    <name evidence="2" type="ORF">GCM10009640_07940</name>
</gene>
<comment type="caution">
    <text evidence="2">The sequence shown here is derived from an EMBL/GenBank/DDBJ whole genome shotgun (WGS) entry which is preliminary data.</text>
</comment>
<dbReference type="EMBL" id="BAAAKK010000001">
    <property type="protein sequence ID" value="GAA1419713.1"/>
    <property type="molecule type" value="Genomic_DNA"/>
</dbReference>
<dbReference type="RefSeq" id="WP_343917540.1">
    <property type="nucleotide sequence ID" value="NZ_BAAAKK010000001.1"/>
</dbReference>
<keyword evidence="1" id="KW-0812">Transmembrane</keyword>
<keyword evidence="1" id="KW-1133">Transmembrane helix</keyword>
<reference evidence="2 3" key="1">
    <citation type="journal article" date="2019" name="Int. J. Syst. Evol. Microbiol.">
        <title>The Global Catalogue of Microorganisms (GCM) 10K type strain sequencing project: providing services to taxonomists for standard genome sequencing and annotation.</title>
        <authorList>
            <consortium name="The Broad Institute Genomics Platform"/>
            <consortium name="The Broad Institute Genome Sequencing Center for Infectious Disease"/>
            <person name="Wu L."/>
            <person name="Ma J."/>
        </authorList>
    </citation>
    <scope>NUCLEOTIDE SEQUENCE [LARGE SCALE GENOMIC DNA]</scope>
    <source>
        <strain evidence="2 3">JCM 12398</strain>
    </source>
</reference>
<sequence>MWSFELTDRVVVQGPTLAGLWSLAVLLPTLAVPVRRLRDAGYAWAHALWLLVPLAGMIVVALLCAQPSRAAPSSTAASGVQGAHPPSS</sequence>
<dbReference type="Pfam" id="PF05656">
    <property type="entry name" value="DUF805"/>
    <property type="match status" value="1"/>
</dbReference>
<organism evidence="2 3">
    <name type="scientific">Agrococcus citreus</name>
    <dbReference type="NCBI Taxonomy" id="84643"/>
    <lineage>
        <taxon>Bacteria</taxon>
        <taxon>Bacillati</taxon>
        <taxon>Actinomycetota</taxon>
        <taxon>Actinomycetes</taxon>
        <taxon>Micrococcales</taxon>
        <taxon>Microbacteriaceae</taxon>
        <taxon>Agrococcus</taxon>
    </lineage>
</organism>
<keyword evidence="1" id="KW-0472">Membrane</keyword>
<evidence type="ECO:0008006" key="4">
    <source>
        <dbReference type="Google" id="ProtNLM"/>
    </source>
</evidence>
<keyword evidence="3" id="KW-1185">Reference proteome</keyword>
<evidence type="ECO:0000313" key="3">
    <source>
        <dbReference type="Proteomes" id="UP001501266"/>
    </source>
</evidence>
<evidence type="ECO:0000256" key="1">
    <source>
        <dbReference type="SAM" id="Phobius"/>
    </source>
</evidence>
<evidence type="ECO:0000313" key="2">
    <source>
        <dbReference type="EMBL" id="GAA1419713.1"/>
    </source>
</evidence>
<feature type="transmembrane region" description="Helical" evidence="1">
    <location>
        <begin position="41"/>
        <end position="65"/>
    </location>
</feature>
<protein>
    <recommendedName>
        <fullName evidence="4">DUF805 domain-containing protein</fullName>
    </recommendedName>
</protein>
<accession>A0ABN1YPY0</accession>